<dbReference type="Gene3D" id="3.40.350.10">
    <property type="entry name" value="Creatinase/prolidase N-terminal domain"/>
    <property type="match status" value="1"/>
</dbReference>
<dbReference type="InterPro" id="IPR000994">
    <property type="entry name" value="Pept_M24"/>
</dbReference>
<gene>
    <name evidence="9" type="ORF">BCV70DRAFT_81481</name>
</gene>
<dbReference type="GO" id="GO:0006508">
    <property type="term" value="P:proteolysis"/>
    <property type="evidence" value="ECO:0007669"/>
    <property type="project" value="TreeGrafter"/>
</dbReference>
<dbReference type="InParanoid" id="A0A317XIK7"/>
<dbReference type="Gene3D" id="3.90.230.10">
    <property type="entry name" value="Creatinase/methionine aminopeptidase superfamily"/>
    <property type="match status" value="1"/>
</dbReference>
<evidence type="ECO:0000256" key="2">
    <source>
        <dbReference type="ARBA" id="ARBA00008766"/>
    </source>
</evidence>
<dbReference type="CDD" id="cd01087">
    <property type="entry name" value="Prolidase"/>
    <property type="match status" value="1"/>
</dbReference>
<evidence type="ECO:0000313" key="9">
    <source>
        <dbReference type="EMBL" id="PWY97110.1"/>
    </source>
</evidence>
<proteinExistence type="inferred from homology"/>
<comment type="similarity">
    <text evidence="2 6">Belongs to the peptidase M24B family.</text>
</comment>
<dbReference type="InterPro" id="IPR029149">
    <property type="entry name" value="Creatin/AminoP/Spt16_N"/>
</dbReference>
<dbReference type="SUPFAM" id="SSF55920">
    <property type="entry name" value="Creatinase/aminopeptidase"/>
    <property type="match status" value="1"/>
</dbReference>
<dbReference type="Pfam" id="PF05195">
    <property type="entry name" value="AMP_N"/>
    <property type="match status" value="1"/>
</dbReference>
<dbReference type="Proteomes" id="UP000246740">
    <property type="component" value="Unassembled WGS sequence"/>
</dbReference>
<sequence>MSSAARRSTQALLRQLTWSDASCTGHNSSLSPLVAQNLKYRSYASSAARPTDEVNLYRSPTSSSSVAGPSSLSGGERRTYGQPLPHSHPHLFPRRGPLGSEDAVLLADQPIPEAGFYDPGEGYTATEQLTPGIPASEYEERRRKLMDRLPDSSVVVAMSGRVKSMSGNIFYKFRQETNFWYLTGFQEPDSALILEKDPSSPRGYRMTMFVPMRDEHNETWNGPRTGLDGATEVFGADDAHEMDPAILLNHLKQILPKYTHIYVESPNQPSVPRRGTGSKAGSVLNYLSPPSTTGFDLFAKKSDFEAVVKMLGDTRKCHSLAKEVERLRFKKSVNELRIMKRAGRISGNAMAETMGFVRPGVSEAQLQAVFEYNCALHGSQRPAYVPVVASGANALTIHYINNDRPVGPDQLVCIDAGGEVDGYASDITRAFPSNADGRFSPAQRDLYQAVLNVLKACTKLATESQCYTLADMHRRSVDYLRQELKQIGFDLTGGTLERILYPHYIGHWLGIDLHDCASVERTTKLESGVVVTIEPGVYVPYDDAFPKHFQGIGIRVEDDIAVQEDSNIILSASAPKEVVDVEAACARFLDRQHTSNQHQPQTSVQQQHQQQQHTLAELRSSP</sequence>
<evidence type="ECO:0000256" key="5">
    <source>
        <dbReference type="ARBA" id="ARBA00023211"/>
    </source>
</evidence>
<keyword evidence="3 6" id="KW-0479">Metal-binding</keyword>
<evidence type="ECO:0000259" key="8">
    <source>
        <dbReference type="SMART" id="SM01011"/>
    </source>
</evidence>
<dbReference type="InterPro" id="IPR052433">
    <property type="entry name" value="X-Pro_dipept-like"/>
</dbReference>
<dbReference type="InterPro" id="IPR001131">
    <property type="entry name" value="Peptidase_M24B_aminopep-P_CS"/>
</dbReference>
<feature type="region of interest" description="Disordered" evidence="7">
    <location>
        <begin position="592"/>
        <end position="622"/>
    </location>
</feature>
<evidence type="ECO:0000256" key="3">
    <source>
        <dbReference type="ARBA" id="ARBA00022723"/>
    </source>
</evidence>
<dbReference type="OrthoDB" id="4215474at2759"/>
<dbReference type="PANTHER" id="PTHR43226">
    <property type="entry name" value="XAA-PRO AMINOPEPTIDASE 3"/>
    <property type="match status" value="1"/>
</dbReference>
<dbReference type="InterPro" id="IPR036005">
    <property type="entry name" value="Creatinase/aminopeptidase-like"/>
</dbReference>
<feature type="compositionally biased region" description="Low complexity" evidence="7">
    <location>
        <begin position="59"/>
        <end position="74"/>
    </location>
</feature>
<dbReference type="EMBL" id="KZ819220">
    <property type="protein sequence ID" value="PWY97110.1"/>
    <property type="molecule type" value="Genomic_DNA"/>
</dbReference>
<dbReference type="STRING" id="1882483.A0A317XIK7"/>
<keyword evidence="5" id="KW-0464">Manganese</keyword>
<evidence type="ECO:0000256" key="4">
    <source>
        <dbReference type="ARBA" id="ARBA00022801"/>
    </source>
</evidence>
<accession>A0A317XIK7</accession>
<dbReference type="Pfam" id="PF00557">
    <property type="entry name" value="Peptidase_M24"/>
    <property type="match status" value="1"/>
</dbReference>
<feature type="compositionally biased region" description="Low complexity" evidence="7">
    <location>
        <begin position="597"/>
        <end position="613"/>
    </location>
</feature>
<evidence type="ECO:0000256" key="7">
    <source>
        <dbReference type="SAM" id="MobiDB-lite"/>
    </source>
</evidence>
<dbReference type="SMART" id="SM01011">
    <property type="entry name" value="AMP_N"/>
    <property type="match status" value="1"/>
</dbReference>
<dbReference type="FunCoup" id="A0A317XIK7">
    <property type="interactions" value="269"/>
</dbReference>
<evidence type="ECO:0000313" key="10">
    <source>
        <dbReference type="Proteomes" id="UP000246740"/>
    </source>
</evidence>
<dbReference type="InterPro" id="IPR007865">
    <property type="entry name" value="Aminopep_P_N"/>
</dbReference>
<organism evidence="9 10">
    <name type="scientific">Testicularia cyperi</name>
    <dbReference type="NCBI Taxonomy" id="1882483"/>
    <lineage>
        <taxon>Eukaryota</taxon>
        <taxon>Fungi</taxon>
        <taxon>Dikarya</taxon>
        <taxon>Basidiomycota</taxon>
        <taxon>Ustilaginomycotina</taxon>
        <taxon>Ustilaginomycetes</taxon>
        <taxon>Ustilaginales</taxon>
        <taxon>Anthracoideaceae</taxon>
        <taxon>Testicularia</taxon>
    </lineage>
</organism>
<dbReference type="SUPFAM" id="SSF53092">
    <property type="entry name" value="Creatinase/prolidase N-terminal domain"/>
    <property type="match status" value="1"/>
</dbReference>
<reference evidence="9 10" key="1">
    <citation type="journal article" date="2018" name="Mol. Biol. Evol.">
        <title>Broad Genomic Sampling Reveals a Smut Pathogenic Ancestry of the Fungal Clade Ustilaginomycotina.</title>
        <authorList>
            <person name="Kijpornyongpan T."/>
            <person name="Mondo S.J."/>
            <person name="Barry K."/>
            <person name="Sandor L."/>
            <person name="Lee J."/>
            <person name="Lipzen A."/>
            <person name="Pangilinan J."/>
            <person name="LaButti K."/>
            <person name="Hainaut M."/>
            <person name="Henrissat B."/>
            <person name="Grigoriev I.V."/>
            <person name="Spatafora J.W."/>
            <person name="Aime M.C."/>
        </authorList>
    </citation>
    <scope>NUCLEOTIDE SEQUENCE [LARGE SCALE GENOMIC DNA]</scope>
    <source>
        <strain evidence="9 10">MCA 3645</strain>
    </source>
</reference>
<dbReference type="PANTHER" id="PTHR43226:SF4">
    <property type="entry name" value="XAA-PRO AMINOPEPTIDASE 3"/>
    <property type="match status" value="1"/>
</dbReference>
<evidence type="ECO:0000256" key="1">
    <source>
        <dbReference type="ARBA" id="ARBA00001936"/>
    </source>
</evidence>
<feature type="region of interest" description="Disordered" evidence="7">
    <location>
        <begin position="49"/>
        <end position="98"/>
    </location>
</feature>
<feature type="domain" description="Aminopeptidase P N-terminal" evidence="8">
    <location>
        <begin position="133"/>
        <end position="272"/>
    </location>
</feature>
<protein>
    <recommendedName>
        <fullName evidence="8">Aminopeptidase P N-terminal domain-containing protein</fullName>
    </recommendedName>
</protein>
<dbReference type="GO" id="GO:0030145">
    <property type="term" value="F:manganese ion binding"/>
    <property type="evidence" value="ECO:0007669"/>
    <property type="project" value="InterPro"/>
</dbReference>
<dbReference type="GO" id="GO:0070006">
    <property type="term" value="F:metalloaminopeptidase activity"/>
    <property type="evidence" value="ECO:0007669"/>
    <property type="project" value="InterPro"/>
</dbReference>
<dbReference type="PROSITE" id="PS00491">
    <property type="entry name" value="PROLINE_PEPTIDASE"/>
    <property type="match status" value="1"/>
</dbReference>
<evidence type="ECO:0000256" key="6">
    <source>
        <dbReference type="RuleBase" id="RU000590"/>
    </source>
</evidence>
<dbReference type="AlphaFoldDB" id="A0A317XIK7"/>
<keyword evidence="10" id="KW-1185">Reference proteome</keyword>
<name>A0A317XIK7_9BASI</name>
<dbReference type="GO" id="GO:0005739">
    <property type="term" value="C:mitochondrion"/>
    <property type="evidence" value="ECO:0007669"/>
    <property type="project" value="TreeGrafter"/>
</dbReference>
<comment type="cofactor">
    <cofactor evidence="1">
        <name>Mn(2+)</name>
        <dbReference type="ChEBI" id="CHEBI:29035"/>
    </cofactor>
</comment>
<keyword evidence="4" id="KW-0378">Hydrolase</keyword>